<dbReference type="PROSITE" id="PS50931">
    <property type="entry name" value="HTH_LYSR"/>
    <property type="match status" value="1"/>
</dbReference>
<reference evidence="7 8" key="1">
    <citation type="submission" date="2019-02" db="EMBL/GenBank/DDBJ databases">
        <title>Deep-cultivation of Planctomycetes and their phenomic and genomic characterization uncovers novel biology.</title>
        <authorList>
            <person name="Wiegand S."/>
            <person name="Jogler M."/>
            <person name="Boedeker C."/>
            <person name="Pinto D."/>
            <person name="Vollmers J."/>
            <person name="Rivas-Marin E."/>
            <person name="Kohn T."/>
            <person name="Peeters S.H."/>
            <person name="Heuer A."/>
            <person name="Rast P."/>
            <person name="Oberbeckmann S."/>
            <person name="Bunk B."/>
            <person name="Jeske O."/>
            <person name="Meyerdierks A."/>
            <person name="Storesund J.E."/>
            <person name="Kallscheuer N."/>
            <person name="Luecker S."/>
            <person name="Lage O.M."/>
            <person name="Pohl T."/>
            <person name="Merkel B.J."/>
            <person name="Hornburger P."/>
            <person name="Mueller R.-W."/>
            <person name="Bruemmer F."/>
            <person name="Labrenz M."/>
            <person name="Spormann A.M."/>
            <person name="Op den Camp H."/>
            <person name="Overmann J."/>
            <person name="Amann R."/>
            <person name="Jetten M.S.M."/>
            <person name="Mascher T."/>
            <person name="Medema M.H."/>
            <person name="Devos D.P."/>
            <person name="Kaster A.-K."/>
            <person name="Ovreas L."/>
            <person name="Rohde M."/>
            <person name="Galperin M.Y."/>
            <person name="Jogler C."/>
        </authorList>
    </citation>
    <scope>NUCLEOTIDE SEQUENCE [LARGE SCALE GENOMIC DNA]</scope>
    <source>
        <strain evidence="7 8">Pla163</strain>
    </source>
</reference>
<dbReference type="PRINTS" id="PR00039">
    <property type="entry name" value="HTHLYSR"/>
</dbReference>
<keyword evidence="8" id="KW-1185">Reference proteome</keyword>
<protein>
    <submittedName>
        <fullName evidence="7">Hydrogen peroxide-inducible genes activator</fullName>
    </submittedName>
</protein>
<dbReference type="AlphaFoldDB" id="A0A518D3L6"/>
<dbReference type="Proteomes" id="UP000319342">
    <property type="component" value="Chromosome"/>
</dbReference>
<dbReference type="InterPro" id="IPR036390">
    <property type="entry name" value="WH_DNA-bd_sf"/>
</dbReference>
<evidence type="ECO:0000256" key="1">
    <source>
        <dbReference type="ARBA" id="ARBA00009437"/>
    </source>
</evidence>
<dbReference type="SUPFAM" id="SSF53850">
    <property type="entry name" value="Periplasmic binding protein-like II"/>
    <property type="match status" value="1"/>
</dbReference>
<dbReference type="RefSeq" id="WP_145190589.1">
    <property type="nucleotide sequence ID" value="NZ_CP036290.1"/>
</dbReference>
<dbReference type="SUPFAM" id="SSF46785">
    <property type="entry name" value="Winged helix' DNA-binding domain"/>
    <property type="match status" value="1"/>
</dbReference>
<proteinExistence type="inferred from homology"/>
<sequence>MRPSIRQLEYLVAVAETLHFRKAAQNCSVTQPALSAQIQQLEQLLGIQLFERNRRRVLLTSAGREAVAHARQVLDQVDGLADSARAATEPLTGDLRMGVIPTVAPYLLPRVLPGLRETRPKLRLFLREEFTNVLVERLNAGELDVLMLALPVSGDFDSQLLFHDDFWLALPEEHELLDHKAVTEDDLRDQEVLLLEDGHCLRDQALAICGRSGASESMRVRATSLGTLSQMVSGGLGLTLLPELAIGVEAREGSGVRVRPFAEPVPHRQIGLVWRKGSSRADEFKQLGEEIVQLYDAGQPK</sequence>
<dbReference type="Pfam" id="PF00126">
    <property type="entry name" value="HTH_1"/>
    <property type="match status" value="1"/>
</dbReference>
<keyword evidence="3" id="KW-0238">DNA-binding</keyword>
<dbReference type="Gene3D" id="1.10.10.10">
    <property type="entry name" value="Winged helix-like DNA-binding domain superfamily/Winged helix DNA-binding domain"/>
    <property type="match status" value="1"/>
</dbReference>
<evidence type="ECO:0000256" key="2">
    <source>
        <dbReference type="ARBA" id="ARBA00023015"/>
    </source>
</evidence>
<dbReference type="PANTHER" id="PTHR30346:SF26">
    <property type="entry name" value="HYDROGEN PEROXIDE-INDUCIBLE GENES ACTIVATOR"/>
    <property type="match status" value="1"/>
</dbReference>
<dbReference type="Gene3D" id="3.40.190.10">
    <property type="entry name" value="Periplasmic binding protein-like II"/>
    <property type="match status" value="2"/>
</dbReference>
<dbReference type="FunFam" id="1.10.10.10:FF:000001">
    <property type="entry name" value="LysR family transcriptional regulator"/>
    <property type="match status" value="1"/>
</dbReference>
<dbReference type="GO" id="GO:0003700">
    <property type="term" value="F:DNA-binding transcription factor activity"/>
    <property type="evidence" value="ECO:0007669"/>
    <property type="project" value="InterPro"/>
</dbReference>
<comment type="similarity">
    <text evidence="1">Belongs to the LysR transcriptional regulatory family.</text>
</comment>
<dbReference type="EMBL" id="CP036290">
    <property type="protein sequence ID" value="QDU86055.1"/>
    <property type="molecule type" value="Genomic_DNA"/>
</dbReference>
<dbReference type="OrthoDB" id="9803735at2"/>
<dbReference type="GO" id="GO:0032993">
    <property type="term" value="C:protein-DNA complex"/>
    <property type="evidence" value="ECO:0007669"/>
    <property type="project" value="TreeGrafter"/>
</dbReference>
<evidence type="ECO:0000256" key="3">
    <source>
        <dbReference type="ARBA" id="ARBA00023125"/>
    </source>
</evidence>
<keyword evidence="2" id="KW-0805">Transcription regulation</keyword>
<name>A0A518D3L6_9BACT</name>
<accession>A0A518D3L6</accession>
<evidence type="ECO:0000256" key="4">
    <source>
        <dbReference type="ARBA" id="ARBA00023159"/>
    </source>
</evidence>
<gene>
    <name evidence="7" type="primary">oxyR</name>
    <name evidence="7" type="ORF">Pla163_32040</name>
</gene>
<dbReference type="InterPro" id="IPR000847">
    <property type="entry name" value="LysR_HTH_N"/>
</dbReference>
<organism evidence="7 8">
    <name type="scientific">Rohdeia mirabilis</name>
    <dbReference type="NCBI Taxonomy" id="2528008"/>
    <lineage>
        <taxon>Bacteria</taxon>
        <taxon>Pseudomonadati</taxon>
        <taxon>Planctomycetota</taxon>
        <taxon>Planctomycetia</taxon>
        <taxon>Planctomycetia incertae sedis</taxon>
        <taxon>Rohdeia</taxon>
    </lineage>
</organism>
<keyword evidence="5" id="KW-0804">Transcription</keyword>
<dbReference type="InterPro" id="IPR036388">
    <property type="entry name" value="WH-like_DNA-bd_sf"/>
</dbReference>
<dbReference type="InterPro" id="IPR005119">
    <property type="entry name" value="LysR_subst-bd"/>
</dbReference>
<dbReference type="Pfam" id="PF03466">
    <property type="entry name" value="LysR_substrate"/>
    <property type="match status" value="1"/>
</dbReference>
<evidence type="ECO:0000256" key="5">
    <source>
        <dbReference type="ARBA" id="ARBA00023163"/>
    </source>
</evidence>
<evidence type="ECO:0000313" key="8">
    <source>
        <dbReference type="Proteomes" id="UP000319342"/>
    </source>
</evidence>
<dbReference type="CDD" id="cd08411">
    <property type="entry name" value="PBP2_OxyR"/>
    <property type="match status" value="1"/>
</dbReference>
<evidence type="ECO:0000313" key="7">
    <source>
        <dbReference type="EMBL" id="QDU86055.1"/>
    </source>
</evidence>
<dbReference type="GO" id="GO:0003677">
    <property type="term" value="F:DNA binding"/>
    <property type="evidence" value="ECO:0007669"/>
    <property type="project" value="UniProtKB-KW"/>
</dbReference>
<feature type="domain" description="HTH lysR-type" evidence="6">
    <location>
        <begin position="3"/>
        <end position="60"/>
    </location>
</feature>
<dbReference type="PANTHER" id="PTHR30346">
    <property type="entry name" value="TRANSCRIPTIONAL DUAL REGULATOR HCAR-RELATED"/>
    <property type="match status" value="1"/>
</dbReference>
<evidence type="ECO:0000259" key="6">
    <source>
        <dbReference type="PROSITE" id="PS50931"/>
    </source>
</evidence>
<keyword evidence="4" id="KW-0010">Activator</keyword>